<comment type="similarity">
    <text evidence="1">Belongs to the NAD(P)H dehydrogenase (quinone) family.</text>
</comment>
<evidence type="ECO:0000313" key="5">
    <source>
        <dbReference type="Proteomes" id="UP000305881"/>
    </source>
</evidence>
<dbReference type="PANTHER" id="PTHR10204:SF34">
    <property type="entry name" value="NAD(P)H DEHYDROGENASE [QUINONE] 1 ISOFORM 1"/>
    <property type="match status" value="1"/>
</dbReference>
<dbReference type="GO" id="GO:0003955">
    <property type="term" value="F:NAD(P)H dehydrogenase (quinone) activity"/>
    <property type="evidence" value="ECO:0007669"/>
    <property type="project" value="TreeGrafter"/>
</dbReference>
<dbReference type="Proteomes" id="UP000305881">
    <property type="component" value="Chromosome"/>
</dbReference>
<dbReference type="STRING" id="675511.GCA_000341735_03096"/>
<dbReference type="InterPro" id="IPR029039">
    <property type="entry name" value="Flavoprotein-like_sf"/>
</dbReference>
<feature type="domain" description="Flavodoxin-like fold" evidence="3">
    <location>
        <begin position="4"/>
        <end position="174"/>
    </location>
</feature>
<dbReference type="PANTHER" id="PTHR10204">
    <property type="entry name" value="NAD P H OXIDOREDUCTASE-RELATED"/>
    <property type="match status" value="1"/>
</dbReference>
<evidence type="ECO:0000256" key="1">
    <source>
        <dbReference type="ARBA" id="ARBA00006252"/>
    </source>
</evidence>
<dbReference type="KEGG" id="mbur:EQU24_21655"/>
<dbReference type="Gene3D" id="3.40.50.360">
    <property type="match status" value="1"/>
</dbReference>
<dbReference type="InterPro" id="IPR051545">
    <property type="entry name" value="NAD(P)H_dehydrogenase_qn"/>
</dbReference>
<sequence length="196" mass="22172">MTAKRIAIIQGHPDPDEQRFCRALANAYADGARSKGHQIKTIDIARIEFPILRTQHEFEQGAISDSIQQAQDIIQWAEHLVIIYPLWLGSMPAYLKAFLEQVFRPGFAAVKSAEGKPWKKCLSGRSARIVVTMGMPAFVYRFIYLAHSLKSLERNILGFCGIGPAKDTLIGMVEAIGHDKRRKWLRRLEKLGQEGR</sequence>
<dbReference type="SUPFAM" id="SSF52218">
    <property type="entry name" value="Flavoproteins"/>
    <property type="match status" value="1"/>
</dbReference>
<organism evidence="4 5">
    <name type="scientific">Methylotuvimicrobium buryatense</name>
    <name type="common">Methylomicrobium buryatense</name>
    <dbReference type="NCBI Taxonomy" id="95641"/>
    <lineage>
        <taxon>Bacteria</taxon>
        <taxon>Pseudomonadati</taxon>
        <taxon>Pseudomonadota</taxon>
        <taxon>Gammaproteobacteria</taxon>
        <taxon>Methylococcales</taxon>
        <taxon>Methylococcaceae</taxon>
        <taxon>Methylotuvimicrobium</taxon>
    </lineage>
</organism>
<dbReference type="GO" id="GO:0005829">
    <property type="term" value="C:cytosol"/>
    <property type="evidence" value="ECO:0007669"/>
    <property type="project" value="TreeGrafter"/>
</dbReference>
<accession>A0A4P9UVR8</accession>
<keyword evidence="5" id="KW-1185">Reference proteome</keyword>
<proteinExistence type="inferred from homology"/>
<evidence type="ECO:0000256" key="2">
    <source>
        <dbReference type="ARBA" id="ARBA00023002"/>
    </source>
</evidence>
<evidence type="ECO:0000259" key="3">
    <source>
        <dbReference type="Pfam" id="PF02525"/>
    </source>
</evidence>
<dbReference type="OrthoDB" id="9798454at2"/>
<evidence type="ECO:0000313" key="4">
    <source>
        <dbReference type="EMBL" id="QCW84551.1"/>
    </source>
</evidence>
<name>A0A4P9UVR8_METBY</name>
<dbReference type="InterPro" id="IPR003680">
    <property type="entry name" value="Flavodoxin_fold"/>
</dbReference>
<gene>
    <name evidence="4" type="ORF">EQU24_21655</name>
</gene>
<reference evidence="5" key="1">
    <citation type="journal article" date="2019" name="J. Bacteriol.">
        <title>A Mutagenic Screen Identifies a TonB-Dependent Receptor Required for the Lanthanide Metal Switch in the Type I Methanotroph 'Methylotuvimicrobium buryatense' 5GB1C.</title>
        <authorList>
            <person name="Groom J.D."/>
            <person name="Ford S.M."/>
            <person name="Pesesky M.W."/>
            <person name="Lidstrom M.E."/>
        </authorList>
    </citation>
    <scope>NUCLEOTIDE SEQUENCE [LARGE SCALE GENOMIC DNA]</scope>
    <source>
        <strain evidence="5">5GB1C</strain>
    </source>
</reference>
<dbReference type="EMBL" id="CP035467">
    <property type="protein sequence ID" value="QCW84551.1"/>
    <property type="molecule type" value="Genomic_DNA"/>
</dbReference>
<dbReference type="AlphaFoldDB" id="A0A4P9UVR8"/>
<dbReference type="Pfam" id="PF02525">
    <property type="entry name" value="Flavodoxin_2"/>
    <property type="match status" value="1"/>
</dbReference>
<keyword evidence="2" id="KW-0560">Oxidoreductase</keyword>
<dbReference type="RefSeq" id="WP_017841562.1">
    <property type="nucleotide sequence ID" value="NZ_CP035467.1"/>
</dbReference>
<protein>
    <submittedName>
        <fullName evidence="4">Flavodoxin family protein</fullName>
    </submittedName>
</protein>